<dbReference type="AlphaFoldDB" id="A0A7V4U1J3"/>
<keyword evidence="1" id="KW-0472">Membrane</keyword>
<sequence>MFYKDMKIFDIISLKKSDRAKLRSLNDIIDILFLQKDIKKLSIIDINNLNIEGVEKYQSLIMKHLYDIFNPDIACFYKRNINENVFEKFIGFPDTFWQKKENKEKFEKWPINKGAIGKVVKTCKPVIINNPGVLIKKGEFVPFQKKMKSEILVPIVINDFVVSIIILSYFKKNKIDIVLREYINTVCSVLGIIFKNEYDKKNKERIIDFLKSVSSHSSENIDKILKNYYDSMKSLMKIHIIEYYLYNKIDDTLVLRGYYPLKVKNKKVSSDDFDLKVFLYKDSLSGEAIYQKKAIIHTNIINDSKFNNKKFAKRFKLNWFISVPILVSSQEVIGVINIWPDMPYELYDFALSEYIELSTYSLGTFIKESYV</sequence>
<dbReference type="EMBL" id="DRQG01000104">
    <property type="protein sequence ID" value="HGY56198.1"/>
    <property type="molecule type" value="Genomic_DNA"/>
</dbReference>
<dbReference type="Gene3D" id="3.30.450.40">
    <property type="match status" value="2"/>
</dbReference>
<name>A0A7V4U1J3_CALAY</name>
<evidence type="ECO:0000256" key="1">
    <source>
        <dbReference type="SAM" id="Phobius"/>
    </source>
</evidence>
<feature type="non-terminal residue" evidence="2">
    <location>
        <position position="371"/>
    </location>
</feature>
<dbReference type="SUPFAM" id="SSF55781">
    <property type="entry name" value="GAF domain-like"/>
    <property type="match status" value="2"/>
</dbReference>
<evidence type="ECO:0000313" key="2">
    <source>
        <dbReference type="EMBL" id="HGY56198.1"/>
    </source>
</evidence>
<keyword evidence="1" id="KW-1133">Transmembrane helix</keyword>
<dbReference type="Proteomes" id="UP000885779">
    <property type="component" value="Unassembled WGS sequence"/>
</dbReference>
<gene>
    <name evidence="2" type="ORF">ENK44_10875</name>
</gene>
<accession>A0A7V4U1J3</accession>
<proteinExistence type="predicted"/>
<reference evidence="2" key="1">
    <citation type="journal article" date="2020" name="mSystems">
        <title>Genome- and Community-Level Interaction Insights into Carbon Utilization and Element Cycling Functions of Hydrothermarchaeota in Hydrothermal Sediment.</title>
        <authorList>
            <person name="Zhou Z."/>
            <person name="Liu Y."/>
            <person name="Xu W."/>
            <person name="Pan J."/>
            <person name="Luo Z.H."/>
            <person name="Li M."/>
        </authorList>
    </citation>
    <scope>NUCLEOTIDE SEQUENCE [LARGE SCALE GENOMIC DNA]</scope>
    <source>
        <strain evidence="2">HyVt-577</strain>
    </source>
</reference>
<keyword evidence="1" id="KW-0812">Transmembrane</keyword>
<dbReference type="InterPro" id="IPR029016">
    <property type="entry name" value="GAF-like_dom_sf"/>
</dbReference>
<feature type="transmembrane region" description="Helical" evidence="1">
    <location>
        <begin position="151"/>
        <end position="170"/>
    </location>
</feature>
<protein>
    <submittedName>
        <fullName evidence="2">GAF domain-containing protein</fullName>
    </submittedName>
</protein>
<comment type="caution">
    <text evidence="2">The sequence shown here is derived from an EMBL/GenBank/DDBJ whole genome shotgun (WGS) entry which is preliminary data.</text>
</comment>
<feature type="transmembrane region" description="Helical" evidence="1">
    <location>
        <begin position="317"/>
        <end position="339"/>
    </location>
</feature>
<organism evidence="2">
    <name type="scientific">Caldithrix abyssi</name>
    <dbReference type="NCBI Taxonomy" id="187145"/>
    <lineage>
        <taxon>Bacteria</taxon>
        <taxon>Pseudomonadati</taxon>
        <taxon>Calditrichota</taxon>
        <taxon>Calditrichia</taxon>
        <taxon>Calditrichales</taxon>
        <taxon>Calditrichaceae</taxon>
        <taxon>Caldithrix</taxon>
    </lineage>
</organism>